<gene>
    <name evidence="1" type="ORF">DM484_01955</name>
</gene>
<evidence type="ECO:0000313" key="1">
    <source>
        <dbReference type="EMBL" id="PZN84955.1"/>
    </source>
</evidence>
<dbReference type="AlphaFoldDB" id="A0A2W4RM45"/>
<name>A0A2W4RM45_9GAMM</name>
<comment type="caution">
    <text evidence="1">The sequence shown here is derived from an EMBL/GenBank/DDBJ whole genome shotgun (WGS) entry which is preliminary data.</text>
</comment>
<proteinExistence type="predicted"/>
<organism evidence="1 2">
    <name type="scientific">Candidatus Methylumidiphilus alinenensis</name>
    <dbReference type="NCBI Taxonomy" id="2202197"/>
    <lineage>
        <taxon>Bacteria</taxon>
        <taxon>Pseudomonadati</taxon>
        <taxon>Pseudomonadota</taxon>
        <taxon>Gammaproteobacteria</taxon>
        <taxon>Methylococcales</taxon>
        <taxon>Candidatus Methylumidiphilus</taxon>
    </lineage>
</organism>
<evidence type="ECO:0000313" key="2">
    <source>
        <dbReference type="Proteomes" id="UP000249396"/>
    </source>
</evidence>
<dbReference type="EMBL" id="QJPH01000138">
    <property type="protein sequence ID" value="PZN84955.1"/>
    <property type="molecule type" value="Genomic_DNA"/>
</dbReference>
<dbReference type="Proteomes" id="UP000249396">
    <property type="component" value="Unassembled WGS sequence"/>
</dbReference>
<accession>A0A2W4RM45</accession>
<reference evidence="1 2" key="1">
    <citation type="journal article" date="2018" name="Aquat. Microb. Ecol.">
        <title>Gammaproteobacterial methanotrophs dominate.</title>
        <authorList>
            <person name="Rissanen A.J."/>
            <person name="Saarenheimo J."/>
            <person name="Tiirola M."/>
            <person name="Peura S."/>
            <person name="Aalto S.L."/>
            <person name="Karvinen A."/>
            <person name="Nykanen H."/>
        </authorList>
    </citation>
    <scope>NUCLEOTIDE SEQUENCE [LARGE SCALE GENOMIC DNA]</scope>
    <source>
        <strain evidence="1">AMbin10</strain>
    </source>
</reference>
<protein>
    <submittedName>
        <fullName evidence="1">Uncharacterized protein</fullName>
    </submittedName>
</protein>
<sequence length="307" mass="34458">MSHFINLVFGTCLVLLVKIALCADAPYIPLDPNSGVLFSDAVGVNPSTLHLEHVVIDKKEYDIDFSYTGGSNTANVISKTLNPCFASAPEEQYPEVRFRGVHYQKPPQDYTGIIAWLAAVNHGSSLGSVQVKALRLFGVDEDGNIQLVTNNFICQTCDANNKVWGYDMPRSEWRNPQAWYRANNGAVFKVNNNIIEIPTSSEPQMLFHAWNTDWPRSRANQNWYYFAEAEVLPTGSGMIQIGFDYWKSETLGPNTEGAVSSWVCSDSEYPKRWITVRTPLPGLYVPTTTRIRKSWKRIIPQITGTGQ</sequence>